<dbReference type="RefSeq" id="WP_090940761.1">
    <property type="nucleotide sequence ID" value="NZ_FOTS01000040.1"/>
</dbReference>
<dbReference type="Pfam" id="PF23666">
    <property type="entry name" value="Rcc01698_C"/>
    <property type="match status" value="1"/>
</dbReference>
<dbReference type="AlphaFoldDB" id="A0A1I4N0G7"/>
<dbReference type="Proteomes" id="UP000199520">
    <property type="component" value="Unassembled WGS sequence"/>
</dbReference>
<evidence type="ECO:0000313" key="3">
    <source>
        <dbReference type="EMBL" id="SFM09019.1"/>
    </source>
</evidence>
<evidence type="ECO:0000259" key="1">
    <source>
        <dbReference type="Pfam" id="PF13550"/>
    </source>
</evidence>
<dbReference type="InterPro" id="IPR032876">
    <property type="entry name" value="J_dom"/>
</dbReference>
<gene>
    <name evidence="3" type="ORF">SAMN04490355_104011</name>
</gene>
<proteinExistence type="predicted"/>
<accession>A0A1I4N0G7</accession>
<protein>
    <submittedName>
        <fullName evidence="3">Putative phage tail protein</fullName>
    </submittedName>
</protein>
<sequence>MGGLFGGGKNTTIDNGSVANFQINQATYGITVPIILGTSRQAANVLDFYDFTKIDHKSTQRTGKGGGSKTTTITHTYKAAVLLALCEGQIDGIGQVWIDTDTITTLVDTGLTLFDGSIGQPVWSYTTSKNPDHAIPYSGLAYVAGYIDLNDSGGLKQYNFEMQGQLRSTGDGEDVNPASAITYILTDSVNGLGFTLDNMHTSSLNDYKLYCQASNLYITVPLTDQSKAYEIINTICEITNTIVFWSQRKIKFVPRCEEVVTGNGVTYTPNLVTAYDLDTDDFITNEDGKLVTWERTDNAETYNQVTVEFTNRENGYETETVDYQILADINKRGLHPMPTVSYPYIHTKERAEQVAQQIAMDSCYGRNTYKFKLGMAHSLLEPGDIVTLTEEKAAGLTKLPVMIETATEDGDEYYDFEAKYKPYGTYTPAQYGTYPSERAAIDRYVDPGNINDPVIFHAPSELTTSGLETWIAVSGGENWGGCDVWVSYEGDAYQNIGRIAGPARHGILKAQIEAGEAIDTVNDLFVELISPGELGSGSQYDVDNLATLCYVDGELMAYKAATLQGVKQYNLHYLVRGVYGTEIVSHGIGSKFVRLDESLFKFPFTKDQIGKTIHIKFTSFNVFGVMDQSLADVEAFTHVLSDVYVQQVTDLKLVQHLREVRDGTNLYELEASWQPPSTSLYDHSDVYLKTSQPNWDEIETSWEDLEDTTLEDMTNANVWKYIGKAYNSILIAGCATSQTFTVKIVAATEQNFKADFEAAPTVTHEIKIKSYTPATPQNLSVKFTDVCTWSWEDVENTDNDFYELRLDKSYGDTYNRLARTNANTIAVMPPSRKGTVYLYAHNSSNQYSPATFLEYNKPAPIAPQNVAIADIFQGIVITCDSLPNYCLGINVYINDGTGNTVYFSPNNSYNFKATEGIFDIQVAYVDLFGEGEKSAEITKVIKPTIDPALIAAESLSLEMMDSVVKGAIEKAESAVNEDLLNASISDITQTTNAITQTVQTNKATQDGINSTMLSQIDQQAGQITQVVTNLNNANTVIAQNTAAIQLRATKDNLIGLINVSPETITIASKFNHIAGDTLIDDNVIVGKMLKASTITADKMNVGSLSSISATIGTLRTATTGARTEIKDNLILVYDANNVLRVRMGVW</sequence>
<dbReference type="OrthoDB" id="1681440at2"/>
<organism evidence="3 4">
    <name type="scientific">Pelosinus propionicus DSM 13327</name>
    <dbReference type="NCBI Taxonomy" id="1123291"/>
    <lineage>
        <taxon>Bacteria</taxon>
        <taxon>Bacillati</taxon>
        <taxon>Bacillota</taxon>
        <taxon>Negativicutes</taxon>
        <taxon>Selenomonadales</taxon>
        <taxon>Sporomusaceae</taxon>
        <taxon>Pelosinus</taxon>
    </lineage>
</organism>
<dbReference type="InterPro" id="IPR056490">
    <property type="entry name" value="Rcc01698_C"/>
</dbReference>
<reference evidence="4" key="1">
    <citation type="submission" date="2016-10" db="EMBL/GenBank/DDBJ databases">
        <authorList>
            <person name="Varghese N."/>
            <person name="Submissions S."/>
        </authorList>
    </citation>
    <scope>NUCLEOTIDE SEQUENCE [LARGE SCALE GENOMIC DNA]</scope>
    <source>
        <strain evidence="4">DSM 13327</strain>
    </source>
</reference>
<dbReference type="EMBL" id="FOTS01000040">
    <property type="protein sequence ID" value="SFM09019.1"/>
    <property type="molecule type" value="Genomic_DNA"/>
</dbReference>
<dbReference type="Pfam" id="PF13550">
    <property type="entry name" value="Phage-tail_3"/>
    <property type="match status" value="1"/>
</dbReference>
<dbReference type="STRING" id="1123291.SAMN04490355_104011"/>
<feature type="domain" description="Tip attachment protein J" evidence="1">
    <location>
        <begin position="223"/>
        <end position="392"/>
    </location>
</feature>
<name>A0A1I4N0G7_9FIRM</name>
<feature type="domain" description="Rcc01698-like C-terminal" evidence="2">
    <location>
        <begin position="503"/>
        <end position="593"/>
    </location>
</feature>
<keyword evidence="4" id="KW-1185">Reference proteome</keyword>
<evidence type="ECO:0000259" key="2">
    <source>
        <dbReference type="Pfam" id="PF23666"/>
    </source>
</evidence>
<evidence type="ECO:0000313" key="4">
    <source>
        <dbReference type="Proteomes" id="UP000199520"/>
    </source>
</evidence>